<dbReference type="EMBL" id="WNJO01000001">
    <property type="protein sequence ID" value="MTV81305.1"/>
    <property type="molecule type" value="Genomic_DNA"/>
</dbReference>
<evidence type="ECO:0000256" key="7">
    <source>
        <dbReference type="SAM" id="MobiDB-lite"/>
    </source>
</evidence>
<dbReference type="HAMAP" id="MF_00363">
    <property type="entry name" value="UPF0154"/>
    <property type="match status" value="1"/>
</dbReference>
<evidence type="ECO:0000313" key="8">
    <source>
        <dbReference type="EMBL" id="MTV81305.1"/>
    </source>
</evidence>
<accession>A0A7X2XTL2</accession>
<reference evidence="8 9" key="1">
    <citation type="submission" date="2019-11" db="EMBL/GenBank/DDBJ databases">
        <title>Lactobacillus sp. nov. CRM56-3, isolated from fermented tea leaves.</title>
        <authorList>
            <person name="Phuengjayaem S."/>
            <person name="Tanasupawat S."/>
        </authorList>
    </citation>
    <scope>NUCLEOTIDE SEQUENCE [LARGE SCALE GENOMIC DNA]</scope>
    <source>
        <strain evidence="8 9">CRM56-3</strain>
    </source>
</reference>
<comment type="subcellular location">
    <subcellularLocation>
        <location evidence="6">Cell membrane</location>
        <topology evidence="6">Single-pass membrane protein</topology>
    </subcellularLocation>
    <subcellularLocation>
        <location evidence="1">Membrane</location>
        <topology evidence="1">Single-pass membrane protein</topology>
    </subcellularLocation>
</comment>
<comment type="similarity">
    <text evidence="2 6">Belongs to the UPF0154 family.</text>
</comment>
<dbReference type="GO" id="GO:0005886">
    <property type="term" value="C:plasma membrane"/>
    <property type="evidence" value="ECO:0007669"/>
    <property type="project" value="UniProtKB-SubCell"/>
</dbReference>
<evidence type="ECO:0000256" key="5">
    <source>
        <dbReference type="ARBA" id="ARBA00023136"/>
    </source>
</evidence>
<keyword evidence="9" id="KW-1185">Reference proteome</keyword>
<keyword evidence="3 6" id="KW-0812">Transmembrane</keyword>
<evidence type="ECO:0000256" key="2">
    <source>
        <dbReference type="ARBA" id="ARBA00006694"/>
    </source>
</evidence>
<dbReference type="AlphaFoldDB" id="A0A7X2XTL2"/>
<proteinExistence type="inferred from homology"/>
<feature type="transmembrane region" description="Helical" evidence="6">
    <location>
        <begin position="6"/>
        <end position="27"/>
    </location>
</feature>
<dbReference type="Pfam" id="PF03672">
    <property type="entry name" value="UPF0154"/>
    <property type="match status" value="1"/>
</dbReference>
<keyword evidence="4 6" id="KW-1133">Transmembrane helix</keyword>
<protein>
    <recommendedName>
        <fullName evidence="6">UPF0154 protein GM612_01380</fullName>
    </recommendedName>
</protein>
<organism evidence="8 9">
    <name type="scientific">Secundilactobacillus folii</name>
    <dbReference type="NCBI Taxonomy" id="2678357"/>
    <lineage>
        <taxon>Bacteria</taxon>
        <taxon>Bacillati</taxon>
        <taxon>Bacillota</taxon>
        <taxon>Bacilli</taxon>
        <taxon>Lactobacillales</taxon>
        <taxon>Lactobacillaceae</taxon>
        <taxon>Secundilactobacillus</taxon>
    </lineage>
</organism>
<feature type="compositionally biased region" description="Polar residues" evidence="7">
    <location>
        <begin position="65"/>
        <end position="77"/>
    </location>
</feature>
<gene>
    <name evidence="8" type="ORF">GM612_01380</name>
</gene>
<comment type="caution">
    <text evidence="8">The sequence shown here is derived from an EMBL/GenBank/DDBJ whole genome shotgun (WGS) entry which is preliminary data.</text>
</comment>
<evidence type="ECO:0000256" key="4">
    <source>
        <dbReference type="ARBA" id="ARBA00022989"/>
    </source>
</evidence>
<evidence type="ECO:0000256" key="1">
    <source>
        <dbReference type="ARBA" id="ARBA00004167"/>
    </source>
</evidence>
<name>A0A7X2XTL2_9LACO</name>
<evidence type="ECO:0000313" key="9">
    <source>
        <dbReference type="Proteomes" id="UP000466388"/>
    </source>
</evidence>
<dbReference type="SUPFAM" id="SSF47473">
    <property type="entry name" value="EF-hand"/>
    <property type="match status" value="1"/>
</dbReference>
<dbReference type="InterPro" id="IPR005359">
    <property type="entry name" value="UPF0154"/>
</dbReference>
<dbReference type="Proteomes" id="UP000466388">
    <property type="component" value="Unassembled WGS sequence"/>
</dbReference>
<dbReference type="InterPro" id="IPR011992">
    <property type="entry name" value="EF-hand-dom_pair"/>
</dbReference>
<evidence type="ECO:0000256" key="3">
    <source>
        <dbReference type="ARBA" id="ARBA00022692"/>
    </source>
</evidence>
<keyword evidence="6" id="KW-1003">Cell membrane</keyword>
<feature type="region of interest" description="Disordered" evidence="7">
    <location>
        <begin position="58"/>
        <end position="77"/>
    </location>
</feature>
<keyword evidence="5 6" id="KW-0472">Membrane</keyword>
<sequence length="77" mass="8984">MTLGTGIWILIVIVALLAGLAIGFFAARRYMEKYIRENPPISEDQLRMMMMQMGQRPSEKKLHQMMNSMKQQQSEKH</sequence>
<dbReference type="RefSeq" id="WP_155430574.1">
    <property type="nucleotide sequence ID" value="NZ_WNJO01000001.1"/>
</dbReference>
<evidence type="ECO:0000256" key="6">
    <source>
        <dbReference type="HAMAP-Rule" id="MF_00363"/>
    </source>
</evidence>